<comment type="caution">
    <text evidence="1">The sequence shown here is derived from an EMBL/GenBank/DDBJ whole genome shotgun (WGS) entry which is preliminary data.</text>
</comment>
<protein>
    <submittedName>
        <fullName evidence="1">Uncharacterized protein</fullName>
    </submittedName>
</protein>
<dbReference type="Proteomes" id="UP000660262">
    <property type="component" value="Unassembled WGS sequence"/>
</dbReference>
<proteinExistence type="predicted"/>
<accession>A0A830HEU7</accession>
<keyword evidence="2" id="KW-1185">Reference proteome</keyword>
<reference evidence="1" key="1">
    <citation type="submission" date="2020-10" db="EMBL/GenBank/DDBJ databases">
        <title>Unveiling of a novel bifunctional photoreceptor, Dualchrome1, isolated from a cosmopolitan green alga.</title>
        <authorList>
            <person name="Suzuki S."/>
            <person name="Kawachi M."/>
        </authorList>
    </citation>
    <scope>NUCLEOTIDE SEQUENCE</scope>
    <source>
        <strain evidence="1">NIES 2893</strain>
    </source>
</reference>
<dbReference type="AlphaFoldDB" id="A0A830HEU7"/>
<organism evidence="1 2">
    <name type="scientific">Pycnococcus provasolii</name>
    <dbReference type="NCBI Taxonomy" id="41880"/>
    <lineage>
        <taxon>Eukaryota</taxon>
        <taxon>Viridiplantae</taxon>
        <taxon>Chlorophyta</taxon>
        <taxon>Pseudoscourfieldiophyceae</taxon>
        <taxon>Pseudoscourfieldiales</taxon>
        <taxon>Pycnococcaceae</taxon>
        <taxon>Pycnococcus</taxon>
    </lineage>
</organism>
<gene>
    <name evidence="1" type="ORF">PPROV_000308400</name>
</gene>
<name>A0A830HEU7_9CHLO</name>
<sequence>MATQHTPRGPDRSIHDFSLHLSDVRLLQHKGYATRPGGASTQLSASKELYPAWAQKTYQKTPASNTQKVLKHDKKRFHVSDLSATTDEKLKYDGTIETAVRLTYPSTRRHNFGSARRAPSHACYDLTTAPLSPLPLGKTLTMETRRLKVGVLTLNETKEMAKDLMTVSKHRRKMDTYLPQRPATSLPKTMSGLNLL</sequence>
<evidence type="ECO:0000313" key="2">
    <source>
        <dbReference type="Proteomes" id="UP000660262"/>
    </source>
</evidence>
<dbReference type="EMBL" id="BNJQ01000007">
    <property type="protein sequence ID" value="GHP04330.1"/>
    <property type="molecule type" value="Genomic_DNA"/>
</dbReference>
<evidence type="ECO:0000313" key="1">
    <source>
        <dbReference type="EMBL" id="GHP04330.1"/>
    </source>
</evidence>